<dbReference type="GeneID" id="6017583"/>
<organism evidence="7 8">
    <name type="scientific">Coprinopsis cinerea (strain Okayama-7 / 130 / ATCC MYA-4618 / FGSC 9003)</name>
    <name type="common">Inky cap fungus</name>
    <name type="synonym">Hormographiella aspergillata</name>
    <dbReference type="NCBI Taxonomy" id="240176"/>
    <lineage>
        <taxon>Eukaryota</taxon>
        <taxon>Fungi</taxon>
        <taxon>Dikarya</taxon>
        <taxon>Basidiomycota</taxon>
        <taxon>Agaricomycotina</taxon>
        <taxon>Agaricomycetes</taxon>
        <taxon>Agaricomycetidae</taxon>
        <taxon>Agaricales</taxon>
        <taxon>Agaricineae</taxon>
        <taxon>Psathyrellaceae</taxon>
        <taxon>Coprinopsis</taxon>
    </lineage>
</organism>
<evidence type="ECO:0000313" key="8">
    <source>
        <dbReference type="Proteomes" id="UP000001861"/>
    </source>
</evidence>
<dbReference type="GO" id="GO:0008270">
    <property type="term" value="F:zinc ion binding"/>
    <property type="evidence" value="ECO:0007669"/>
    <property type="project" value="UniProtKB-KW"/>
</dbReference>
<proteinExistence type="predicted"/>
<feature type="region of interest" description="Disordered" evidence="5">
    <location>
        <begin position="57"/>
        <end position="80"/>
    </location>
</feature>
<evidence type="ECO:0000259" key="6">
    <source>
        <dbReference type="PROSITE" id="PS50865"/>
    </source>
</evidence>
<dbReference type="VEuPathDB" id="FungiDB:CC1G_03156"/>
<keyword evidence="3" id="KW-0862">Zinc</keyword>
<sequence>MELSSRAVGFCATLFILPSSTSPSSSSPSQKISAMDSTRPFLYLLQFLVINETSRSFAPRPNRPSFLQPPSTHSSLQPPRPGPVYEYTFKANDDDPNNLVQHLVLLETILDFISLDARLKMATCSTHRFVPTVLCPRSRRCAGSESSLAPTHLARSMLFTLLWVKRHRLHGPQIMVQLLGMGLWRLVLELYLEEEPLEDRRVRVIMAECLDAVLSFLPSRRVKAALVTAGRAVPKQLHDRLDDPGFSGHEFWDRCVSTIGIHESFERPPVMCCNLRHLDKTHGRTPAPLPEPKACSRCLCVVYCSTECQTEDWLAIHRFECDVFRSERKEVQEEDLWIRHATRFHFLRVAQIYLRESNINKEMLQREKMSESSSDILVNPTVHTAFSENALIHPFNEVAPASQVRGRLEKLRFWSAKRFDAVVAAVREREGLSMVAFRFQYGALALHVLCLAELDGNTSVHRFSVGTVQIEYKDEASRRDVTIVDE</sequence>
<dbReference type="RefSeq" id="XP_001840927.2">
    <property type="nucleotide sequence ID" value="XM_001840875.2"/>
</dbReference>
<dbReference type="HOGENOM" id="CLU_561407_0_0_1"/>
<keyword evidence="8" id="KW-1185">Reference proteome</keyword>
<name>A8PF50_COPC7</name>
<dbReference type="InParanoid" id="A8PF50"/>
<accession>A8PF50</accession>
<keyword evidence="1" id="KW-0479">Metal-binding</keyword>
<dbReference type="Proteomes" id="UP000001861">
    <property type="component" value="Unassembled WGS sequence"/>
</dbReference>
<dbReference type="PROSITE" id="PS50865">
    <property type="entry name" value="ZF_MYND_2"/>
    <property type="match status" value="1"/>
</dbReference>
<comment type="caution">
    <text evidence="7">The sequence shown here is derived from an EMBL/GenBank/DDBJ whole genome shotgun (WGS) entry which is preliminary data.</text>
</comment>
<gene>
    <name evidence="7" type="ORF">CC1G_03156</name>
</gene>
<evidence type="ECO:0000256" key="1">
    <source>
        <dbReference type="ARBA" id="ARBA00022723"/>
    </source>
</evidence>
<dbReference type="AlphaFoldDB" id="A8PF50"/>
<evidence type="ECO:0000256" key="5">
    <source>
        <dbReference type="SAM" id="MobiDB-lite"/>
    </source>
</evidence>
<evidence type="ECO:0000256" key="4">
    <source>
        <dbReference type="PROSITE-ProRule" id="PRU00134"/>
    </source>
</evidence>
<dbReference type="Gene3D" id="6.10.140.2220">
    <property type="match status" value="1"/>
</dbReference>
<dbReference type="InterPro" id="IPR002893">
    <property type="entry name" value="Znf_MYND"/>
</dbReference>
<dbReference type="OrthoDB" id="3071076at2759"/>
<dbReference type="SUPFAM" id="SSF144232">
    <property type="entry name" value="HIT/MYND zinc finger-like"/>
    <property type="match status" value="1"/>
</dbReference>
<dbReference type="Pfam" id="PF01753">
    <property type="entry name" value="zf-MYND"/>
    <property type="match status" value="1"/>
</dbReference>
<feature type="compositionally biased region" description="Polar residues" evidence="5">
    <location>
        <begin position="68"/>
        <end position="77"/>
    </location>
</feature>
<reference evidence="7 8" key="1">
    <citation type="journal article" date="2010" name="Proc. Natl. Acad. Sci. U.S.A.">
        <title>Insights into evolution of multicellular fungi from the assembled chromosomes of the mushroom Coprinopsis cinerea (Coprinus cinereus).</title>
        <authorList>
            <person name="Stajich J.E."/>
            <person name="Wilke S.K."/>
            <person name="Ahren D."/>
            <person name="Au C.H."/>
            <person name="Birren B.W."/>
            <person name="Borodovsky M."/>
            <person name="Burns C."/>
            <person name="Canback B."/>
            <person name="Casselton L.A."/>
            <person name="Cheng C.K."/>
            <person name="Deng J."/>
            <person name="Dietrich F.S."/>
            <person name="Fargo D.C."/>
            <person name="Farman M.L."/>
            <person name="Gathman A.C."/>
            <person name="Goldberg J."/>
            <person name="Guigo R."/>
            <person name="Hoegger P.J."/>
            <person name="Hooker J.B."/>
            <person name="Huggins A."/>
            <person name="James T.Y."/>
            <person name="Kamada T."/>
            <person name="Kilaru S."/>
            <person name="Kodira C."/>
            <person name="Kues U."/>
            <person name="Kupfer D."/>
            <person name="Kwan H.S."/>
            <person name="Lomsadze A."/>
            <person name="Li W."/>
            <person name="Lilly W.W."/>
            <person name="Ma L.J."/>
            <person name="Mackey A.J."/>
            <person name="Manning G."/>
            <person name="Martin F."/>
            <person name="Muraguchi H."/>
            <person name="Natvig D.O."/>
            <person name="Palmerini H."/>
            <person name="Ramesh M.A."/>
            <person name="Rehmeyer C.J."/>
            <person name="Roe B.A."/>
            <person name="Shenoy N."/>
            <person name="Stanke M."/>
            <person name="Ter-Hovhannisyan V."/>
            <person name="Tunlid A."/>
            <person name="Velagapudi R."/>
            <person name="Vision T.J."/>
            <person name="Zeng Q."/>
            <person name="Zolan M.E."/>
            <person name="Pukkila P.J."/>
        </authorList>
    </citation>
    <scope>NUCLEOTIDE SEQUENCE [LARGE SCALE GENOMIC DNA]</scope>
    <source>
        <strain evidence="8">Okayama-7 / 130 / ATCC MYA-4618 / FGSC 9003</strain>
    </source>
</reference>
<evidence type="ECO:0000313" key="7">
    <source>
        <dbReference type="EMBL" id="EAU80980.2"/>
    </source>
</evidence>
<evidence type="ECO:0000256" key="3">
    <source>
        <dbReference type="ARBA" id="ARBA00022833"/>
    </source>
</evidence>
<feature type="domain" description="MYND-type" evidence="6">
    <location>
        <begin position="270"/>
        <end position="321"/>
    </location>
</feature>
<evidence type="ECO:0000256" key="2">
    <source>
        <dbReference type="ARBA" id="ARBA00022771"/>
    </source>
</evidence>
<dbReference type="KEGG" id="cci:CC1G_03156"/>
<dbReference type="EMBL" id="AACS02000008">
    <property type="protein sequence ID" value="EAU80980.2"/>
    <property type="molecule type" value="Genomic_DNA"/>
</dbReference>
<protein>
    <recommendedName>
        <fullName evidence="6">MYND-type domain-containing protein</fullName>
    </recommendedName>
</protein>
<keyword evidence="2 4" id="KW-0863">Zinc-finger</keyword>